<protein>
    <submittedName>
        <fullName evidence="2">Uncharacterized protein</fullName>
    </submittedName>
</protein>
<dbReference type="EMBL" id="JADGJQ010000002">
    <property type="protein sequence ID" value="KAJ3185132.1"/>
    <property type="molecule type" value="Genomic_DNA"/>
</dbReference>
<evidence type="ECO:0000313" key="3">
    <source>
        <dbReference type="Proteomes" id="UP001212152"/>
    </source>
</evidence>
<dbReference type="PANTHER" id="PTHR11102:SF160">
    <property type="entry name" value="ERAD-ASSOCIATED E3 UBIQUITIN-PROTEIN LIGASE COMPONENT HRD3"/>
    <property type="match status" value="1"/>
</dbReference>
<dbReference type="SMART" id="SM00671">
    <property type="entry name" value="SEL1"/>
    <property type="match status" value="10"/>
</dbReference>
<dbReference type="Gene3D" id="1.25.40.10">
    <property type="entry name" value="Tetratricopeptide repeat domain"/>
    <property type="match status" value="3"/>
</dbReference>
<keyword evidence="3" id="KW-1185">Reference proteome</keyword>
<accession>A0AAD5TRP5</accession>
<dbReference type="PANTHER" id="PTHR11102">
    <property type="entry name" value="SEL-1-LIKE PROTEIN"/>
    <property type="match status" value="1"/>
</dbReference>
<comment type="caution">
    <text evidence="2">The sequence shown here is derived from an EMBL/GenBank/DDBJ whole genome shotgun (WGS) entry which is preliminary data.</text>
</comment>
<name>A0AAD5TRP5_9FUNG</name>
<dbReference type="Proteomes" id="UP001212152">
    <property type="component" value="Unassembled WGS sequence"/>
</dbReference>
<organism evidence="2 3">
    <name type="scientific">Geranomyces variabilis</name>
    <dbReference type="NCBI Taxonomy" id="109894"/>
    <lineage>
        <taxon>Eukaryota</taxon>
        <taxon>Fungi</taxon>
        <taxon>Fungi incertae sedis</taxon>
        <taxon>Chytridiomycota</taxon>
        <taxon>Chytridiomycota incertae sedis</taxon>
        <taxon>Chytridiomycetes</taxon>
        <taxon>Spizellomycetales</taxon>
        <taxon>Powellomycetaceae</taxon>
        <taxon>Geranomyces</taxon>
    </lineage>
</organism>
<dbReference type="AlphaFoldDB" id="A0AAD5TRP5"/>
<dbReference type="InterPro" id="IPR011990">
    <property type="entry name" value="TPR-like_helical_dom_sf"/>
</dbReference>
<evidence type="ECO:0000313" key="2">
    <source>
        <dbReference type="EMBL" id="KAJ3185132.1"/>
    </source>
</evidence>
<reference evidence="2" key="1">
    <citation type="submission" date="2020-05" db="EMBL/GenBank/DDBJ databases">
        <title>Phylogenomic resolution of chytrid fungi.</title>
        <authorList>
            <person name="Stajich J.E."/>
            <person name="Amses K."/>
            <person name="Simmons R."/>
            <person name="Seto K."/>
            <person name="Myers J."/>
            <person name="Bonds A."/>
            <person name="Quandt C.A."/>
            <person name="Barry K."/>
            <person name="Liu P."/>
            <person name="Grigoriev I."/>
            <person name="Longcore J.E."/>
            <person name="James T.Y."/>
        </authorList>
    </citation>
    <scope>NUCLEOTIDE SEQUENCE</scope>
    <source>
        <strain evidence="2">JEL0379</strain>
    </source>
</reference>
<dbReference type="InterPro" id="IPR006597">
    <property type="entry name" value="Sel1-like"/>
</dbReference>
<evidence type="ECO:0000256" key="1">
    <source>
        <dbReference type="ARBA" id="ARBA00038101"/>
    </source>
</evidence>
<comment type="similarity">
    <text evidence="1">Belongs to the sel-1 family.</text>
</comment>
<dbReference type="SUPFAM" id="SSF81901">
    <property type="entry name" value="HCP-like"/>
    <property type="match status" value="3"/>
</dbReference>
<dbReference type="Pfam" id="PF08238">
    <property type="entry name" value="Sel1"/>
    <property type="match status" value="9"/>
</dbReference>
<dbReference type="InterPro" id="IPR050767">
    <property type="entry name" value="Sel1_AlgK"/>
</dbReference>
<proteinExistence type="inferred from homology"/>
<sequence>MEADRLPRKKKREKKPLLVDTATKRFQSSPAHKKALKAKLDKINGMEKKTDKELPPLPPLAAPRLPPAALDLPAVADLVPAVPVTVPLVQSTLSKCVEMAQAATPGVSEKGKLQRELQGILALFAMRTVDLAPHIPVPETPDVASPTTAYDAPAPIVQQTPVMRTLRTFHEAVEVLSTKLQRYNTHAFPLRKKKRIWKLFGDVEEAWRDLMIQLTFSVARDSSAAATTASGNVAKLAVATGAPDWAELTIDDAQKMFIQGDKYLLGFGVTRSYDIAFKRYMAASKLGSVEATNMLGVMYEHGLGRPMDMASAIKRYLSPSSFASECISKADKISRYQDAANRSHPEALAHMARIHEAGKGVPKDPTTAHALYLLAAEGGHLDSMCSLGALIESGSGCVANPVEAVRWYRLAAEQDCARGQNALGSAYYRGVGVERNYGDAVMWYRKAAESGDPNAHNNLGICYEEGLGVAKDFAMAKMLYKLAAEARHPSGVNNWGFLCMLEKNFLEAIQHFHLAMSLHSIDAAYNLGQLYEMGCRDSDGVVLNRDLATAMRYYKEAADKNYTKAQIRLATLYMISEPPYRDYAAAQDYLTKAALSGGDDGNAEAQNMLGEMVELGMGGTDSSPDHAAAAKWYRKALRQGHARAMWNLAALYEGGFGVGKDMEKALRLYREAETRGSKDAQVRLRQLFELGVLPRKKA</sequence>
<gene>
    <name evidence="2" type="ORF">HDU87_002698</name>
</gene>